<dbReference type="InterPro" id="IPR043128">
    <property type="entry name" value="Rev_trsase/Diguanyl_cyclase"/>
</dbReference>
<dbReference type="AlphaFoldDB" id="A0A0D0QZI0"/>
<evidence type="ECO:0000256" key="2">
    <source>
        <dbReference type="ARBA" id="ARBA00022475"/>
    </source>
</evidence>
<keyword evidence="9" id="KW-0808">Transferase</keyword>
<evidence type="ECO:0000256" key="1">
    <source>
        <dbReference type="ARBA" id="ARBA00004651"/>
    </source>
</evidence>
<keyword evidence="11" id="KW-1185">Reference proteome</keyword>
<dbReference type="SUPFAM" id="SSF55073">
    <property type="entry name" value="Nucleotide cyclase"/>
    <property type="match status" value="1"/>
</dbReference>
<dbReference type="CDD" id="cd01949">
    <property type="entry name" value="GGDEF"/>
    <property type="match status" value="1"/>
</dbReference>
<protein>
    <submittedName>
        <fullName evidence="9">GGDEF domain-containing protein</fullName>
        <ecNumber evidence="9">2.7.7.65</ecNumber>
    </submittedName>
    <submittedName>
        <fullName evidence="8">Membrane protein</fullName>
    </submittedName>
</protein>
<dbReference type="EMBL" id="UHDK01000001">
    <property type="protein sequence ID" value="SUM31985.1"/>
    <property type="molecule type" value="Genomic_DNA"/>
</dbReference>
<keyword evidence="2" id="KW-1003">Cell membrane</keyword>
<organism evidence="9 10">
    <name type="scientific">Staphylococcus gallinarum</name>
    <dbReference type="NCBI Taxonomy" id="1293"/>
    <lineage>
        <taxon>Bacteria</taxon>
        <taxon>Bacillati</taxon>
        <taxon>Bacillota</taxon>
        <taxon>Bacilli</taxon>
        <taxon>Bacillales</taxon>
        <taxon>Staphylococcaceae</taxon>
        <taxon>Staphylococcus</taxon>
    </lineage>
</organism>
<dbReference type="Pfam" id="PF07694">
    <property type="entry name" value="5TM-5TMR_LYT"/>
    <property type="match status" value="1"/>
</dbReference>
<dbReference type="Proteomes" id="UP000321057">
    <property type="component" value="Unassembled WGS sequence"/>
</dbReference>
<dbReference type="Gene3D" id="3.30.70.270">
    <property type="match status" value="1"/>
</dbReference>
<accession>A0A0D0QZI0</accession>
<dbReference type="SMART" id="SM00267">
    <property type="entry name" value="GGDEF"/>
    <property type="match status" value="1"/>
</dbReference>
<evidence type="ECO:0000256" key="4">
    <source>
        <dbReference type="ARBA" id="ARBA00022989"/>
    </source>
</evidence>
<evidence type="ECO:0000313" key="11">
    <source>
        <dbReference type="Proteomes" id="UP000321057"/>
    </source>
</evidence>
<dbReference type="GO" id="GO:1902201">
    <property type="term" value="P:negative regulation of bacterial-type flagellum-dependent cell motility"/>
    <property type="evidence" value="ECO:0007669"/>
    <property type="project" value="TreeGrafter"/>
</dbReference>
<dbReference type="InterPro" id="IPR000160">
    <property type="entry name" value="GGDEF_dom"/>
</dbReference>
<dbReference type="NCBIfam" id="TIGR00254">
    <property type="entry name" value="GGDEF"/>
    <property type="match status" value="1"/>
</dbReference>
<dbReference type="InterPro" id="IPR011620">
    <property type="entry name" value="Sig_transdc_His_kinase_LytS_TM"/>
</dbReference>
<dbReference type="OrthoDB" id="9759607at2"/>
<gene>
    <name evidence="9" type="primary">dosC</name>
    <name evidence="9" type="ORF">NCTC12195_01422</name>
    <name evidence="8" type="ORF">SGA02_02960</name>
</gene>
<dbReference type="STRING" id="1293.SH09_03420"/>
<dbReference type="GO" id="GO:0000155">
    <property type="term" value="F:phosphorelay sensor kinase activity"/>
    <property type="evidence" value="ECO:0007669"/>
    <property type="project" value="InterPro"/>
</dbReference>
<comment type="subcellular location">
    <subcellularLocation>
        <location evidence="1">Cell membrane</location>
        <topology evidence="1">Multi-pass membrane protein</topology>
    </subcellularLocation>
</comment>
<keyword evidence="5 6" id="KW-0472">Membrane</keyword>
<evidence type="ECO:0000256" key="5">
    <source>
        <dbReference type="ARBA" id="ARBA00023136"/>
    </source>
</evidence>
<dbReference type="GO" id="GO:0043709">
    <property type="term" value="P:cell adhesion involved in single-species biofilm formation"/>
    <property type="evidence" value="ECO:0007669"/>
    <property type="project" value="TreeGrafter"/>
</dbReference>
<dbReference type="PANTHER" id="PTHR45138">
    <property type="entry name" value="REGULATORY COMPONENTS OF SENSORY TRANSDUCTION SYSTEM"/>
    <property type="match status" value="1"/>
</dbReference>
<dbReference type="Pfam" id="PF00990">
    <property type="entry name" value="GGDEF"/>
    <property type="match status" value="1"/>
</dbReference>
<keyword evidence="9" id="KW-0548">Nucleotidyltransferase</keyword>
<evidence type="ECO:0000256" key="3">
    <source>
        <dbReference type="ARBA" id="ARBA00022692"/>
    </source>
</evidence>
<dbReference type="RefSeq" id="WP_042738220.1">
    <property type="nucleotide sequence ID" value="NZ_BKAX01000001.1"/>
</dbReference>
<feature type="transmembrane region" description="Helical" evidence="6">
    <location>
        <begin position="6"/>
        <end position="24"/>
    </location>
</feature>
<evidence type="ECO:0000313" key="9">
    <source>
        <dbReference type="EMBL" id="SUM31985.1"/>
    </source>
</evidence>
<dbReference type="InterPro" id="IPR050469">
    <property type="entry name" value="Diguanylate_Cyclase"/>
</dbReference>
<dbReference type="PROSITE" id="PS50887">
    <property type="entry name" value="GGDEF"/>
    <property type="match status" value="1"/>
</dbReference>
<sequence>MFEAIIYNISVIVAGIYLFHRLQYSENRNMVFSKEYVTVLMTIVALLLSAYPVTIFNEYSLYLTFVPILFLGRFTNTFYTVLSAIIVALINVLLGNDTVIAAVILVVIAIIVGAVGPFLKQNDIISIQILNAIALIIFAILSLISPYYEFKEVLYLIPLSYVLSIASSFTFVDMWHFFSLVNRYENEDKLDYLTGLGNVKEFDRHLNEVTRIAETNNESLGLLLIDIDGFKDVNDTYSHQSGDAVLRQIAQLLKNYVPQQFNIFRNGGEEFSIVLNDYTLDQCVKLGESIRAGVEQSTFHLPNKEVIKLSVSIGVGYLTQEDYKSQRKVFKVANDMLHMAKNEGRNQVMFNPIVKL</sequence>
<proteinExistence type="predicted"/>
<dbReference type="GO" id="GO:0005886">
    <property type="term" value="C:plasma membrane"/>
    <property type="evidence" value="ECO:0007669"/>
    <property type="project" value="UniProtKB-SubCell"/>
</dbReference>
<evidence type="ECO:0000313" key="10">
    <source>
        <dbReference type="Proteomes" id="UP000255277"/>
    </source>
</evidence>
<keyword evidence="4 6" id="KW-1133">Transmembrane helix</keyword>
<evidence type="ECO:0000259" key="7">
    <source>
        <dbReference type="PROSITE" id="PS50887"/>
    </source>
</evidence>
<feature type="transmembrane region" description="Helical" evidence="6">
    <location>
        <begin position="36"/>
        <end position="56"/>
    </location>
</feature>
<reference evidence="9 10" key="1">
    <citation type="submission" date="2018-06" db="EMBL/GenBank/DDBJ databases">
        <authorList>
            <consortium name="Pathogen Informatics"/>
            <person name="Doyle S."/>
        </authorList>
    </citation>
    <scope>NUCLEOTIDE SEQUENCE [LARGE SCALE GENOMIC DNA]</scope>
    <source>
        <strain evidence="9 10">NCTC12195</strain>
    </source>
</reference>
<evidence type="ECO:0000256" key="6">
    <source>
        <dbReference type="SAM" id="Phobius"/>
    </source>
</evidence>
<feature type="transmembrane region" description="Helical" evidence="6">
    <location>
        <begin position="125"/>
        <end position="144"/>
    </location>
</feature>
<evidence type="ECO:0000313" key="8">
    <source>
        <dbReference type="EMBL" id="GEQ04468.1"/>
    </source>
</evidence>
<name>A0A0D0QZI0_STAGA</name>
<dbReference type="PANTHER" id="PTHR45138:SF9">
    <property type="entry name" value="DIGUANYLATE CYCLASE DGCM-RELATED"/>
    <property type="match status" value="1"/>
</dbReference>
<feature type="transmembrane region" description="Helical" evidence="6">
    <location>
        <begin position="99"/>
        <end position="119"/>
    </location>
</feature>
<feature type="transmembrane region" description="Helical" evidence="6">
    <location>
        <begin position="76"/>
        <end position="94"/>
    </location>
</feature>
<feature type="domain" description="GGDEF" evidence="7">
    <location>
        <begin position="218"/>
        <end position="353"/>
    </location>
</feature>
<dbReference type="EMBL" id="BKAX01000001">
    <property type="protein sequence ID" value="GEQ04468.1"/>
    <property type="molecule type" value="Genomic_DNA"/>
</dbReference>
<dbReference type="GO" id="GO:0052621">
    <property type="term" value="F:diguanylate cyclase activity"/>
    <property type="evidence" value="ECO:0007669"/>
    <property type="project" value="UniProtKB-EC"/>
</dbReference>
<reference evidence="8 11" key="2">
    <citation type="submission" date="2019-07" db="EMBL/GenBank/DDBJ databases">
        <title>Whole genome shotgun sequence of Staphylococcus gallinarum NBRC 109767.</title>
        <authorList>
            <person name="Hosoyama A."/>
            <person name="Uohara A."/>
            <person name="Ohji S."/>
            <person name="Ichikawa N."/>
        </authorList>
    </citation>
    <scope>NUCLEOTIDE SEQUENCE [LARGE SCALE GENOMIC DNA]</scope>
    <source>
        <strain evidence="8 11">NBRC 109767</strain>
    </source>
</reference>
<dbReference type="GO" id="GO:0071555">
    <property type="term" value="P:cell wall organization"/>
    <property type="evidence" value="ECO:0007669"/>
    <property type="project" value="InterPro"/>
</dbReference>
<keyword evidence="3 6" id="KW-0812">Transmembrane</keyword>
<feature type="transmembrane region" description="Helical" evidence="6">
    <location>
        <begin position="156"/>
        <end position="178"/>
    </location>
</feature>
<dbReference type="Proteomes" id="UP000255277">
    <property type="component" value="Unassembled WGS sequence"/>
</dbReference>
<dbReference type="EC" id="2.7.7.65" evidence="9"/>
<dbReference type="InterPro" id="IPR029787">
    <property type="entry name" value="Nucleotide_cyclase"/>
</dbReference>